<evidence type="ECO:0000256" key="4">
    <source>
        <dbReference type="ARBA" id="ARBA00023002"/>
    </source>
</evidence>
<protein>
    <submittedName>
        <fullName evidence="9">Sterol desaturase/sphingolipid hydroxylase, fatty acid hydroxylase superfamily</fullName>
    </submittedName>
</protein>
<accession>A0A1I3T7P0</accession>
<feature type="transmembrane region" description="Helical" evidence="7">
    <location>
        <begin position="45"/>
        <end position="68"/>
    </location>
</feature>
<keyword evidence="2 7" id="KW-0812">Transmembrane</keyword>
<evidence type="ECO:0000313" key="10">
    <source>
        <dbReference type="Proteomes" id="UP000198635"/>
    </source>
</evidence>
<gene>
    <name evidence="9" type="ORF">SAMN04488082_10579</name>
</gene>
<keyword evidence="10" id="KW-1185">Reference proteome</keyword>
<feature type="transmembrane region" description="Helical" evidence="7">
    <location>
        <begin position="158"/>
        <end position="178"/>
    </location>
</feature>
<evidence type="ECO:0000256" key="1">
    <source>
        <dbReference type="ARBA" id="ARBA00004127"/>
    </source>
</evidence>
<dbReference type="OrthoDB" id="5291790at2"/>
<dbReference type="STRING" id="52560.SAMN04488082_10579"/>
<keyword evidence="5" id="KW-0443">Lipid metabolism</keyword>
<sequence>MDGENILRLGAFILTAMLMAALEIARPRRRPDPDRKGRWVGNLGVVAVSTLLARLVFPVVPMALAATLRDQDLGIFPALGMPLAAEIVLGILILDLAMYGQHRAFHAWRPLWRLHRMHHADTFFDFSTGVRFHPLEILISMAFKLALVALFAPPPLAVLAFEIILNSAAMFNHANFFLPLPLDRILRLALVTPDMHRIHHSIDGREMNRNFGFSFPWWDRIFSTYQDQPAGGHENMPLGLNIFRDSKYRSLFQMLAMPFTNPSSGRKK</sequence>
<keyword evidence="4" id="KW-0560">Oxidoreductase</keyword>
<dbReference type="RefSeq" id="WP_092373512.1">
    <property type="nucleotide sequence ID" value="NZ_FORX01000005.1"/>
</dbReference>
<dbReference type="AlphaFoldDB" id="A0A1I3T7P0"/>
<evidence type="ECO:0000256" key="7">
    <source>
        <dbReference type="SAM" id="Phobius"/>
    </source>
</evidence>
<evidence type="ECO:0000256" key="3">
    <source>
        <dbReference type="ARBA" id="ARBA00022989"/>
    </source>
</evidence>
<dbReference type="GO" id="GO:0005506">
    <property type="term" value="F:iron ion binding"/>
    <property type="evidence" value="ECO:0007669"/>
    <property type="project" value="InterPro"/>
</dbReference>
<evidence type="ECO:0000256" key="6">
    <source>
        <dbReference type="ARBA" id="ARBA00023136"/>
    </source>
</evidence>
<dbReference type="GO" id="GO:0012505">
    <property type="term" value="C:endomembrane system"/>
    <property type="evidence" value="ECO:0007669"/>
    <property type="project" value="UniProtKB-SubCell"/>
</dbReference>
<dbReference type="GO" id="GO:0016020">
    <property type="term" value="C:membrane"/>
    <property type="evidence" value="ECO:0007669"/>
    <property type="project" value="GOC"/>
</dbReference>
<keyword evidence="6 7" id="KW-0472">Membrane</keyword>
<feature type="domain" description="Fatty acid hydroxylase" evidence="8">
    <location>
        <begin position="88"/>
        <end position="224"/>
    </location>
</feature>
<evidence type="ECO:0000256" key="2">
    <source>
        <dbReference type="ARBA" id="ARBA00022692"/>
    </source>
</evidence>
<dbReference type="InterPro" id="IPR006694">
    <property type="entry name" value="Fatty_acid_hydroxylase"/>
</dbReference>
<proteinExistence type="predicted"/>
<dbReference type="InterPro" id="IPR051689">
    <property type="entry name" value="Sterol_desaturase/TMEM195"/>
</dbReference>
<dbReference type="GO" id="GO:0008610">
    <property type="term" value="P:lipid biosynthetic process"/>
    <property type="evidence" value="ECO:0007669"/>
    <property type="project" value="InterPro"/>
</dbReference>
<comment type="subcellular location">
    <subcellularLocation>
        <location evidence="1">Endomembrane system</location>
        <topology evidence="1">Multi-pass membrane protein</topology>
    </subcellularLocation>
</comment>
<evidence type="ECO:0000259" key="8">
    <source>
        <dbReference type="Pfam" id="PF04116"/>
    </source>
</evidence>
<name>A0A1I3T7P0_9BACT</name>
<dbReference type="Proteomes" id="UP000198635">
    <property type="component" value="Unassembled WGS sequence"/>
</dbReference>
<reference evidence="10" key="1">
    <citation type="submission" date="2016-10" db="EMBL/GenBank/DDBJ databases">
        <authorList>
            <person name="Varghese N."/>
            <person name="Submissions S."/>
        </authorList>
    </citation>
    <scope>NUCLEOTIDE SEQUENCE [LARGE SCALE GENOMIC DNA]</scope>
    <source>
        <strain evidence="10">DSM 5918</strain>
    </source>
</reference>
<dbReference type="EMBL" id="FORX01000005">
    <property type="protein sequence ID" value="SFJ65686.1"/>
    <property type="molecule type" value="Genomic_DNA"/>
</dbReference>
<dbReference type="Pfam" id="PF04116">
    <property type="entry name" value="FA_hydroxylase"/>
    <property type="match status" value="1"/>
</dbReference>
<feature type="transmembrane region" description="Helical" evidence="7">
    <location>
        <begin position="6"/>
        <end position="25"/>
    </location>
</feature>
<keyword evidence="3 7" id="KW-1133">Transmembrane helix</keyword>
<organism evidence="9 10">
    <name type="scientific">Desulfomicrobium apsheronum</name>
    <dbReference type="NCBI Taxonomy" id="52560"/>
    <lineage>
        <taxon>Bacteria</taxon>
        <taxon>Pseudomonadati</taxon>
        <taxon>Thermodesulfobacteriota</taxon>
        <taxon>Desulfovibrionia</taxon>
        <taxon>Desulfovibrionales</taxon>
        <taxon>Desulfomicrobiaceae</taxon>
        <taxon>Desulfomicrobium</taxon>
    </lineage>
</organism>
<dbReference type="GO" id="GO:0050479">
    <property type="term" value="F:glyceryl-ether monooxygenase activity"/>
    <property type="evidence" value="ECO:0007669"/>
    <property type="project" value="TreeGrafter"/>
</dbReference>
<dbReference type="PANTHER" id="PTHR21624:SF1">
    <property type="entry name" value="ALKYLGLYCEROL MONOOXYGENASE"/>
    <property type="match status" value="1"/>
</dbReference>
<evidence type="ECO:0000256" key="5">
    <source>
        <dbReference type="ARBA" id="ARBA00023098"/>
    </source>
</evidence>
<evidence type="ECO:0000313" key="9">
    <source>
        <dbReference type="EMBL" id="SFJ65686.1"/>
    </source>
</evidence>
<dbReference type="PANTHER" id="PTHR21624">
    <property type="entry name" value="STEROL DESATURASE-RELATED PROTEIN"/>
    <property type="match status" value="1"/>
</dbReference>
<feature type="transmembrane region" description="Helical" evidence="7">
    <location>
        <begin position="74"/>
        <end position="99"/>
    </location>
</feature>
<dbReference type="GO" id="GO:0006643">
    <property type="term" value="P:membrane lipid metabolic process"/>
    <property type="evidence" value="ECO:0007669"/>
    <property type="project" value="TreeGrafter"/>
</dbReference>